<dbReference type="GO" id="GO:0005886">
    <property type="term" value="C:plasma membrane"/>
    <property type="evidence" value="ECO:0007669"/>
    <property type="project" value="UniProtKB-SubCell"/>
</dbReference>
<dbReference type="InterPro" id="IPR036640">
    <property type="entry name" value="ABC1_TM_sf"/>
</dbReference>
<dbReference type="CDD" id="cd03245">
    <property type="entry name" value="ABCC_bacteriocin_exporters"/>
    <property type="match status" value="1"/>
</dbReference>
<dbReference type="GO" id="GO:0140359">
    <property type="term" value="F:ABC-type transporter activity"/>
    <property type="evidence" value="ECO:0007669"/>
    <property type="project" value="InterPro"/>
</dbReference>
<dbReference type="EMBL" id="CP001097">
    <property type="protein sequence ID" value="ACD91298.1"/>
    <property type="molecule type" value="Genomic_DNA"/>
</dbReference>
<dbReference type="OrthoDB" id="593815at2"/>
<evidence type="ECO:0000256" key="3">
    <source>
        <dbReference type="ARBA" id="ARBA00022741"/>
    </source>
</evidence>
<evidence type="ECO:0000313" key="11">
    <source>
        <dbReference type="Proteomes" id="UP000008841"/>
    </source>
</evidence>
<evidence type="ECO:0000256" key="5">
    <source>
        <dbReference type="ARBA" id="ARBA00022989"/>
    </source>
</evidence>
<dbReference type="AlphaFoldDB" id="B3EHD6"/>
<keyword evidence="5 7" id="KW-1133">Transmembrane helix</keyword>
<evidence type="ECO:0000259" key="9">
    <source>
        <dbReference type="PROSITE" id="PS50929"/>
    </source>
</evidence>
<evidence type="ECO:0000256" key="7">
    <source>
        <dbReference type="SAM" id="Phobius"/>
    </source>
</evidence>
<dbReference type="Pfam" id="PF00664">
    <property type="entry name" value="ABC_membrane"/>
    <property type="match status" value="1"/>
</dbReference>
<keyword evidence="4" id="KW-0067">ATP-binding</keyword>
<dbReference type="SUPFAM" id="SSF52540">
    <property type="entry name" value="P-loop containing nucleoside triphosphate hydrolases"/>
    <property type="match status" value="1"/>
</dbReference>
<sequence length="714" mass="79061" precursor="true">MNQQDPQIYEVKWLIDRCSSIRDKSSPLPAQQTDSLKREIDNYQVKGQPGLDMNVVVDRLLGILDIEGPDWKGMPVRNELPMVAILPGTGFRIVYGYSEDGVWLVEGPDGNDRVTSIPDGSRFHALRHRSAHAHEGVKFLDVIKAVFASRKNIFLRAGTASVLSNVFTLFISFYSLQVYDRVIPTQGISTLIVLTVTVILIMLLDQIVKFARNFMMEGFVKDVDHEISHRLFFRLLSIRMDQFPPSVGSLASQVRGYDSIRMFASTATLYILFDVPFGIIYLLVMVAIAGPLVALVASVFFALSIITGLTFRKKIEENTEKAVVTSNKKLGVLVDSVDGAETIKTSGAWWQMVNLWDTLNHHVLENEGRTRFYTDMSNNFAGFMQQLSYILIVATGAFLAAQNKLTAGAIIACSILSSRVLAPIGMLPGLILQWGHAKVAYKNLENIYSLETDNHGIVKPLMPDSLRGEYDVRNIRFSYKEQNDAVAIDRLKISAGEKIGLLGVVGSGKSTFLKLLAGLYKPQSGQILLDSLNYQQVSRQVVSKHIGYVHQHVHLFAGTLRDNLTLGLTSVTDNRILEVSEMTGLNQLIANHPKGLDLQIAEGGSGVSGGQRQLIAVTRLLLAHPSIWLLDEPTASMDDRSEKMVISAFAKTIRPEDTMVLVTHKPVMLTLVDRLIIMNASGIVMDGPRDEVLSKLQNPQVQNVNTKKAVPSYA</sequence>
<protein>
    <submittedName>
        <fullName evidence="10">ABC transporter related</fullName>
    </submittedName>
</protein>
<feature type="domain" description="ABC transporter" evidence="8">
    <location>
        <begin position="470"/>
        <end position="705"/>
    </location>
</feature>
<keyword evidence="6 7" id="KW-0472">Membrane</keyword>
<keyword evidence="3" id="KW-0547">Nucleotide-binding</keyword>
<feature type="transmembrane region" description="Helical" evidence="7">
    <location>
        <begin position="153"/>
        <end position="176"/>
    </location>
</feature>
<dbReference type="STRING" id="290315.Clim_2275"/>
<feature type="transmembrane region" description="Helical" evidence="7">
    <location>
        <begin position="380"/>
        <end position="401"/>
    </location>
</feature>
<dbReference type="GO" id="GO:0016887">
    <property type="term" value="F:ATP hydrolysis activity"/>
    <property type="evidence" value="ECO:0007669"/>
    <property type="project" value="InterPro"/>
</dbReference>
<dbReference type="InterPro" id="IPR003593">
    <property type="entry name" value="AAA+_ATPase"/>
</dbReference>
<feature type="transmembrane region" description="Helical" evidence="7">
    <location>
        <begin position="292"/>
        <end position="311"/>
    </location>
</feature>
<dbReference type="InterPro" id="IPR039421">
    <property type="entry name" value="Type_1_exporter"/>
</dbReference>
<dbReference type="Gene3D" id="1.20.1560.10">
    <property type="entry name" value="ABC transporter type 1, transmembrane domain"/>
    <property type="match status" value="1"/>
</dbReference>
<gene>
    <name evidence="10" type="ordered locus">Clim_2275</name>
</gene>
<dbReference type="SUPFAM" id="SSF90123">
    <property type="entry name" value="ABC transporter transmembrane region"/>
    <property type="match status" value="1"/>
</dbReference>
<evidence type="ECO:0000256" key="2">
    <source>
        <dbReference type="ARBA" id="ARBA00022692"/>
    </source>
</evidence>
<dbReference type="Proteomes" id="UP000008841">
    <property type="component" value="Chromosome"/>
</dbReference>
<dbReference type="InterPro" id="IPR027417">
    <property type="entry name" value="P-loop_NTPase"/>
</dbReference>
<evidence type="ECO:0000259" key="8">
    <source>
        <dbReference type="PROSITE" id="PS50893"/>
    </source>
</evidence>
<dbReference type="SMART" id="SM00382">
    <property type="entry name" value="AAA"/>
    <property type="match status" value="1"/>
</dbReference>
<dbReference type="HOGENOM" id="CLU_000604_95_6_10"/>
<evidence type="ECO:0000256" key="1">
    <source>
        <dbReference type="ARBA" id="ARBA00004651"/>
    </source>
</evidence>
<dbReference type="GO" id="GO:0005524">
    <property type="term" value="F:ATP binding"/>
    <property type="evidence" value="ECO:0007669"/>
    <property type="project" value="UniProtKB-KW"/>
</dbReference>
<dbReference type="PROSITE" id="PS50893">
    <property type="entry name" value="ABC_TRANSPORTER_2"/>
    <property type="match status" value="1"/>
</dbReference>
<dbReference type="eggNOG" id="COG2274">
    <property type="taxonomic scope" value="Bacteria"/>
</dbReference>
<feature type="transmembrane region" description="Helical" evidence="7">
    <location>
        <begin position="267"/>
        <end position="286"/>
    </location>
</feature>
<evidence type="ECO:0000256" key="4">
    <source>
        <dbReference type="ARBA" id="ARBA00022840"/>
    </source>
</evidence>
<name>B3EHD6_CHLL2</name>
<organism evidence="10 11">
    <name type="scientific">Chlorobium limicola (strain DSM 245 / NBRC 103803 / 6330)</name>
    <dbReference type="NCBI Taxonomy" id="290315"/>
    <lineage>
        <taxon>Bacteria</taxon>
        <taxon>Pseudomonadati</taxon>
        <taxon>Chlorobiota</taxon>
        <taxon>Chlorobiia</taxon>
        <taxon>Chlorobiales</taxon>
        <taxon>Chlorobiaceae</taxon>
        <taxon>Chlorobium/Pelodictyon group</taxon>
        <taxon>Chlorobium</taxon>
    </lineage>
</organism>
<dbReference type="GO" id="GO:0034040">
    <property type="term" value="F:ATPase-coupled lipid transmembrane transporter activity"/>
    <property type="evidence" value="ECO:0007669"/>
    <property type="project" value="TreeGrafter"/>
</dbReference>
<dbReference type="KEGG" id="cli:Clim_2275"/>
<accession>B3EHD6</accession>
<dbReference type="PANTHER" id="PTHR24221:SF248">
    <property type="entry name" value="ABC TRANSPORTER TRANSMEMBRANE REGION"/>
    <property type="match status" value="1"/>
</dbReference>
<feature type="transmembrane region" description="Helical" evidence="7">
    <location>
        <begin position="188"/>
        <end position="208"/>
    </location>
</feature>
<keyword evidence="2 7" id="KW-0812">Transmembrane</keyword>
<comment type="subcellular location">
    <subcellularLocation>
        <location evidence="1">Cell membrane</location>
        <topology evidence="1">Multi-pass membrane protein</topology>
    </subcellularLocation>
</comment>
<feature type="domain" description="ABC transmembrane type-1" evidence="9">
    <location>
        <begin position="160"/>
        <end position="436"/>
    </location>
</feature>
<evidence type="ECO:0000256" key="6">
    <source>
        <dbReference type="ARBA" id="ARBA00023136"/>
    </source>
</evidence>
<dbReference type="PROSITE" id="PS50929">
    <property type="entry name" value="ABC_TM1F"/>
    <property type="match status" value="1"/>
</dbReference>
<dbReference type="InterPro" id="IPR011527">
    <property type="entry name" value="ABC1_TM_dom"/>
</dbReference>
<reference evidence="10 11" key="1">
    <citation type="submission" date="2008-05" db="EMBL/GenBank/DDBJ databases">
        <title>Complete sequence of Chlorobium limicola DSM 245.</title>
        <authorList>
            <consortium name="US DOE Joint Genome Institute"/>
            <person name="Lucas S."/>
            <person name="Copeland A."/>
            <person name="Lapidus A."/>
            <person name="Glavina del Rio T."/>
            <person name="Dalin E."/>
            <person name="Tice H."/>
            <person name="Bruce D."/>
            <person name="Goodwin L."/>
            <person name="Pitluck S."/>
            <person name="Schmutz J."/>
            <person name="Larimer F."/>
            <person name="Land M."/>
            <person name="Hauser L."/>
            <person name="Kyrpides N."/>
            <person name="Ovchinnikova G."/>
            <person name="Zhao F."/>
            <person name="Li T."/>
            <person name="Liu Z."/>
            <person name="Overmann J."/>
            <person name="Bryant D.A."/>
            <person name="Richardson P."/>
        </authorList>
    </citation>
    <scope>NUCLEOTIDE SEQUENCE [LARGE SCALE GENOMIC DNA]</scope>
    <source>
        <strain evidence="11">DSM 245 / NBRC 103803 / 6330</strain>
    </source>
</reference>
<dbReference type="PANTHER" id="PTHR24221">
    <property type="entry name" value="ATP-BINDING CASSETTE SUB-FAMILY B"/>
    <property type="match status" value="1"/>
</dbReference>
<dbReference type="Gene3D" id="3.40.50.300">
    <property type="entry name" value="P-loop containing nucleotide triphosphate hydrolases"/>
    <property type="match status" value="1"/>
</dbReference>
<dbReference type="Pfam" id="PF00005">
    <property type="entry name" value="ABC_tran"/>
    <property type="match status" value="1"/>
</dbReference>
<dbReference type="InterPro" id="IPR003439">
    <property type="entry name" value="ABC_transporter-like_ATP-bd"/>
</dbReference>
<proteinExistence type="predicted"/>
<evidence type="ECO:0000313" key="10">
    <source>
        <dbReference type="EMBL" id="ACD91298.1"/>
    </source>
</evidence>